<proteinExistence type="predicted"/>
<organism evidence="2 3">
    <name type="scientific">Gardnerella vaginalis</name>
    <dbReference type="NCBI Taxonomy" id="2702"/>
    <lineage>
        <taxon>Bacteria</taxon>
        <taxon>Bacillati</taxon>
        <taxon>Actinomycetota</taxon>
        <taxon>Actinomycetes</taxon>
        <taxon>Bifidobacteriales</taxon>
        <taxon>Bifidobacteriaceae</taxon>
        <taxon>Gardnerella</taxon>
    </lineage>
</organism>
<name>A0ABD4ZB81_GARVA</name>
<sequence length="330" mass="38281">MCNKTVNDTSYSSNKNDLYKNSIKKITDYFNERKAVSIVSAIIFCAVLGATCFSGLSVCECATIILLTVAFIINLFLGKHYIIGFIISLLAYIFFSVYTYSNTYVSILNSSIKCIPISKCVPAILVAVIYFAITCSLIYRFFQIFLKENIKYIILTSFLPIILGIIFSSRGIFNNYIFYLITFLVGFFTVLVSFENLSVLARKIFRLNIKGTEENKYKLIKVKVLILLSQVLIVPSKACLNFLYKIVDTEKIKTFLKYVDIHSYAWNGLFLIIIFLIFYSITYLIFFMCKKSIKKFIEKHLDYEKSIKHEVHTYRNHRYICKFKKSKNVK</sequence>
<feature type="transmembrane region" description="Helical" evidence="1">
    <location>
        <begin position="176"/>
        <end position="201"/>
    </location>
</feature>
<keyword evidence="1" id="KW-1133">Transmembrane helix</keyword>
<protein>
    <recommendedName>
        <fullName evidence="4">Beta-carotene 15,15'-monooxygenase</fullName>
    </recommendedName>
</protein>
<feature type="transmembrane region" description="Helical" evidence="1">
    <location>
        <begin position="149"/>
        <end position="170"/>
    </location>
</feature>
<feature type="transmembrane region" description="Helical" evidence="1">
    <location>
        <begin position="62"/>
        <end position="77"/>
    </location>
</feature>
<accession>A0ABD4ZB81</accession>
<dbReference type="AlphaFoldDB" id="A0ABD4ZB81"/>
<feature type="transmembrane region" description="Helical" evidence="1">
    <location>
        <begin position="222"/>
        <end position="244"/>
    </location>
</feature>
<feature type="transmembrane region" description="Helical" evidence="1">
    <location>
        <begin position="35"/>
        <end position="56"/>
    </location>
</feature>
<dbReference type="RefSeq" id="WP_174190797.1">
    <property type="nucleotide sequence ID" value="NZ_JABUHK010000002.1"/>
</dbReference>
<keyword evidence="1" id="KW-0812">Transmembrane</keyword>
<dbReference type="Proteomes" id="UP001240561">
    <property type="component" value="Unassembled WGS sequence"/>
</dbReference>
<evidence type="ECO:0008006" key="4">
    <source>
        <dbReference type="Google" id="ProtNLM"/>
    </source>
</evidence>
<feature type="transmembrane region" description="Helical" evidence="1">
    <location>
        <begin position="82"/>
        <end position="101"/>
    </location>
</feature>
<evidence type="ECO:0000256" key="1">
    <source>
        <dbReference type="SAM" id="Phobius"/>
    </source>
</evidence>
<gene>
    <name evidence="2" type="ORF">QP177_03220</name>
</gene>
<comment type="caution">
    <text evidence="2">The sequence shown here is derived from an EMBL/GenBank/DDBJ whole genome shotgun (WGS) entry which is preliminary data.</text>
</comment>
<dbReference type="EMBL" id="JASOGJ010000003">
    <property type="protein sequence ID" value="MDK6695579.1"/>
    <property type="molecule type" value="Genomic_DNA"/>
</dbReference>
<feature type="transmembrane region" description="Helical" evidence="1">
    <location>
        <begin position="264"/>
        <end position="289"/>
    </location>
</feature>
<keyword evidence="1" id="KW-0472">Membrane</keyword>
<evidence type="ECO:0000313" key="3">
    <source>
        <dbReference type="Proteomes" id="UP001240561"/>
    </source>
</evidence>
<feature type="transmembrane region" description="Helical" evidence="1">
    <location>
        <begin position="121"/>
        <end position="142"/>
    </location>
</feature>
<evidence type="ECO:0000313" key="2">
    <source>
        <dbReference type="EMBL" id="MDK6695579.1"/>
    </source>
</evidence>
<reference evidence="2 3" key="1">
    <citation type="submission" date="2023-05" db="EMBL/GenBank/DDBJ databases">
        <title>Cataloging the Phylogenetic Diversity of Human Bladder Bacteria.</title>
        <authorList>
            <person name="Du J."/>
        </authorList>
    </citation>
    <scope>NUCLEOTIDE SEQUENCE [LARGE SCALE GENOMIC DNA]</scope>
    <source>
        <strain evidence="2 3">UMB9230</strain>
    </source>
</reference>